<feature type="transmembrane region" description="Helical" evidence="5">
    <location>
        <begin position="33"/>
        <end position="51"/>
    </location>
</feature>
<dbReference type="EMBL" id="CP028136">
    <property type="protein sequence ID" value="AVR46536.1"/>
    <property type="molecule type" value="Genomic_DNA"/>
</dbReference>
<sequence length="151" mass="17104">MVWKNIFFSLNYSQILLNYMKATISVSYRSVQLFRILLSGIFLVASFNHILNLEKTLNRIDQARFKGIAYFFGNPEYLVIMSGIVMMMAGFCLLIGYKTRWAAVALAAVIIPITLTVQVGQIHTLGPLFKNIAILGGLLFFILNDIQTFKK</sequence>
<comment type="subcellular location">
    <subcellularLocation>
        <location evidence="1">Membrane</location>
        <topology evidence="1">Multi-pass membrane protein</topology>
    </subcellularLocation>
</comment>
<dbReference type="Pfam" id="PF07681">
    <property type="entry name" value="DoxX"/>
    <property type="match status" value="1"/>
</dbReference>
<evidence type="ECO:0000313" key="6">
    <source>
        <dbReference type="EMBL" id="AVR46536.1"/>
    </source>
</evidence>
<protein>
    <recommendedName>
        <fullName evidence="8">DoxX family protein</fullName>
    </recommendedName>
</protein>
<name>A0A2R3Z8C5_9FLAO</name>
<organism evidence="6 7">
    <name type="scientific">Christiangramia fulva</name>
    <dbReference type="NCBI Taxonomy" id="2126553"/>
    <lineage>
        <taxon>Bacteria</taxon>
        <taxon>Pseudomonadati</taxon>
        <taxon>Bacteroidota</taxon>
        <taxon>Flavobacteriia</taxon>
        <taxon>Flavobacteriales</taxon>
        <taxon>Flavobacteriaceae</taxon>
        <taxon>Christiangramia</taxon>
    </lineage>
</organism>
<keyword evidence="2 5" id="KW-0812">Transmembrane</keyword>
<feature type="transmembrane region" description="Helical" evidence="5">
    <location>
        <begin position="128"/>
        <end position="146"/>
    </location>
</feature>
<dbReference type="GO" id="GO:0016020">
    <property type="term" value="C:membrane"/>
    <property type="evidence" value="ECO:0007669"/>
    <property type="project" value="UniProtKB-SubCell"/>
</dbReference>
<keyword evidence="4 5" id="KW-0472">Membrane</keyword>
<keyword evidence="7" id="KW-1185">Reference proteome</keyword>
<evidence type="ECO:0000256" key="5">
    <source>
        <dbReference type="SAM" id="Phobius"/>
    </source>
</evidence>
<dbReference type="KEGG" id="grs:C7S20_15385"/>
<evidence type="ECO:0000256" key="1">
    <source>
        <dbReference type="ARBA" id="ARBA00004141"/>
    </source>
</evidence>
<feature type="transmembrane region" description="Helical" evidence="5">
    <location>
        <begin position="77"/>
        <end position="97"/>
    </location>
</feature>
<accession>A0A2R3Z8C5</accession>
<evidence type="ECO:0000256" key="2">
    <source>
        <dbReference type="ARBA" id="ARBA00022692"/>
    </source>
</evidence>
<feature type="transmembrane region" description="Helical" evidence="5">
    <location>
        <begin position="104"/>
        <end position="122"/>
    </location>
</feature>
<reference evidence="7" key="1">
    <citation type="submission" date="2018-03" db="EMBL/GenBank/DDBJ databases">
        <title>Gramella fulva sp. nov., isolated from a dry surface of tidal flat.</title>
        <authorList>
            <person name="Hwang S.H."/>
            <person name="Hwang W.M."/>
            <person name="Kang K."/>
            <person name="Ahn T.-Y."/>
        </authorList>
    </citation>
    <scope>NUCLEOTIDE SEQUENCE [LARGE SCALE GENOMIC DNA]</scope>
    <source>
        <strain evidence="7">SH35</strain>
    </source>
</reference>
<evidence type="ECO:0000313" key="7">
    <source>
        <dbReference type="Proteomes" id="UP000241507"/>
    </source>
</evidence>
<gene>
    <name evidence="6" type="ORF">C7S20_15385</name>
</gene>
<keyword evidence="3 5" id="KW-1133">Transmembrane helix</keyword>
<dbReference type="Proteomes" id="UP000241507">
    <property type="component" value="Chromosome"/>
</dbReference>
<dbReference type="InterPro" id="IPR032808">
    <property type="entry name" value="DoxX"/>
</dbReference>
<evidence type="ECO:0008006" key="8">
    <source>
        <dbReference type="Google" id="ProtNLM"/>
    </source>
</evidence>
<dbReference type="AlphaFoldDB" id="A0A2R3Z8C5"/>
<proteinExistence type="predicted"/>
<evidence type="ECO:0000256" key="3">
    <source>
        <dbReference type="ARBA" id="ARBA00022989"/>
    </source>
</evidence>
<dbReference type="OrthoDB" id="7425328at2"/>
<evidence type="ECO:0000256" key="4">
    <source>
        <dbReference type="ARBA" id="ARBA00023136"/>
    </source>
</evidence>